<dbReference type="EMBL" id="WWCJ01000008">
    <property type="protein sequence ID" value="MYN02909.1"/>
    <property type="molecule type" value="Genomic_DNA"/>
</dbReference>
<comment type="caution">
    <text evidence="1">The sequence shown here is derived from an EMBL/GenBank/DDBJ whole genome shotgun (WGS) entry which is preliminary data.</text>
</comment>
<evidence type="ECO:0000313" key="2">
    <source>
        <dbReference type="Proteomes" id="UP000448575"/>
    </source>
</evidence>
<keyword evidence="2" id="KW-1185">Reference proteome</keyword>
<name>A0A6N9HHT4_9BURK</name>
<protein>
    <submittedName>
        <fullName evidence="1">Uncharacterized protein</fullName>
    </submittedName>
</protein>
<accession>A0A6N9HHT4</accession>
<gene>
    <name evidence="1" type="ORF">GTP41_12440</name>
</gene>
<proteinExistence type="predicted"/>
<evidence type="ECO:0000313" key="1">
    <source>
        <dbReference type="EMBL" id="MYN02909.1"/>
    </source>
</evidence>
<sequence>MSKVCDDCGTVEGSLHEAFCTRERCPFCGGQLVSCGCASKVLELDADEQKALDDYEDDSVEPLAGVIRRWVKALDRKGRIPF</sequence>
<dbReference type="RefSeq" id="WP_161025899.1">
    <property type="nucleotide sequence ID" value="NZ_WWCJ01000008.1"/>
</dbReference>
<dbReference type="Proteomes" id="UP000448575">
    <property type="component" value="Unassembled WGS sequence"/>
</dbReference>
<dbReference type="AlphaFoldDB" id="A0A6N9HHT4"/>
<organism evidence="1 2">
    <name type="scientific">Pseudoduganella guangdongensis</name>
    <dbReference type="NCBI Taxonomy" id="2692179"/>
    <lineage>
        <taxon>Bacteria</taxon>
        <taxon>Pseudomonadati</taxon>
        <taxon>Pseudomonadota</taxon>
        <taxon>Betaproteobacteria</taxon>
        <taxon>Burkholderiales</taxon>
        <taxon>Oxalobacteraceae</taxon>
        <taxon>Telluria group</taxon>
        <taxon>Pseudoduganella</taxon>
    </lineage>
</organism>
<reference evidence="1 2" key="1">
    <citation type="submission" date="2019-12" db="EMBL/GenBank/DDBJ databases">
        <title>Novel species isolated from a subtropical stream in China.</title>
        <authorList>
            <person name="Lu H."/>
        </authorList>
    </citation>
    <scope>NUCLEOTIDE SEQUENCE [LARGE SCALE GENOMIC DNA]</scope>
    <source>
        <strain evidence="1 2">DS3</strain>
    </source>
</reference>